<dbReference type="AlphaFoldDB" id="A0AA87Z5P7"/>
<dbReference type="Gramene" id="FCD_00023040-RA">
    <property type="protein sequence ID" value="FCD_00023040-RA:cds"/>
    <property type="gene ID" value="FCD_00023040"/>
</dbReference>
<gene>
    <name evidence="1" type="ORF">TIFTF001_002605</name>
</gene>
<evidence type="ECO:0000313" key="1">
    <source>
        <dbReference type="EMBL" id="GMN29917.1"/>
    </source>
</evidence>
<dbReference type="Proteomes" id="UP001187192">
    <property type="component" value="Unassembled WGS sequence"/>
</dbReference>
<sequence>MNCNYSGKEPRHFHTSHGEVEVKANRTALPTICRGYSPDHGRGVQHLVTVGEGVARNILDSSISQLLPGEYALRFAATFVAALPSQE</sequence>
<protein>
    <submittedName>
        <fullName evidence="1">Uncharacterized protein</fullName>
    </submittedName>
</protein>
<keyword evidence="2" id="KW-1185">Reference proteome</keyword>
<accession>A0AA87Z5P7</accession>
<dbReference type="EMBL" id="BTGU01000002">
    <property type="protein sequence ID" value="GMN29917.1"/>
    <property type="molecule type" value="Genomic_DNA"/>
</dbReference>
<proteinExistence type="predicted"/>
<reference evidence="1" key="1">
    <citation type="submission" date="2023-07" db="EMBL/GenBank/DDBJ databases">
        <title>draft genome sequence of fig (Ficus carica).</title>
        <authorList>
            <person name="Takahashi T."/>
            <person name="Nishimura K."/>
        </authorList>
    </citation>
    <scope>NUCLEOTIDE SEQUENCE</scope>
</reference>
<name>A0AA87Z5P7_FICCA</name>
<organism evidence="1 2">
    <name type="scientific">Ficus carica</name>
    <name type="common">Common fig</name>
    <dbReference type="NCBI Taxonomy" id="3494"/>
    <lineage>
        <taxon>Eukaryota</taxon>
        <taxon>Viridiplantae</taxon>
        <taxon>Streptophyta</taxon>
        <taxon>Embryophyta</taxon>
        <taxon>Tracheophyta</taxon>
        <taxon>Spermatophyta</taxon>
        <taxon>Magnoliopsida</taxon>
        <taxon>eudicotyledons</taxon>
        <taxon>Gunneridae</taxon>
        <taxon>Pentapetalae</taxon>
        <taxon>rosids</taxon>
        <taxon>fabids</taxon>
        <taxon>Rosales</taxon>
        <taxon>Moraceae</taxon>
        <taxon>Ficeae</taxon>
        <taxon>Ficus</taxon>
    </lineage>
</organism>
<evidence type="ECO:0000313" key="2">
    <source>
        <dbReference type="Proteomes" id="UP001187192"/>
    </source>
</evidence>
<comment type="caution">
    <text evidence="1">The sequence shown here is derived from an EMBL/GenBank/DDBJ whole genome shotgun (WGS) entry which is preliminary data.</text>
</comment>